<name>A0A3P3TZZ7_9BACL</name>
<dbReference type="PANTHER" id="PTHR39206">
    <property type="entry name" value="SLL8004 PROTEIN"/>
    <property type="match status" value="1"/>
</dbReference>
<dbReference type="OrthoDB" id="9791543at2"/>
<dbReference type="AlphaFoldDB" id="A0A3P3TZZ7"/>
<evidence type="ECO:0000313" key="2">
    <source>
        <dbReference type="Proteomes" id="UP000267017"/>
    </source>
</evidence>
<proteinExistence type="predicted"/>
<sequence length="193" mass="21957">MSNNKPVMTVFAGTNGAGKSTLSSQMRDWIGEIVDPDRIALRLNPENPRSADLSAGKEAIKRIRTLINFNNSFAVETTLSGTFFLRHMQLAKEKGYEIVMYYIGLQDVQMHIDRVASRVEQGGHWIAEEDIRWRYGQSLQNLEPAVGIANQLIIIDNTYEPTIIAEIQRNQLIYKLEQVPNWSKSVLDLFKFG</sequence>
<organism evidence="1 2">
    <name type="scientific">Paenibacillus oralis</name>
    <dbReference type="NCBI Taxonomy" id="2490856"/>
    <lineage>
        <taxon>Bacteria</taxon>
        <taxon>Bacillati</taxon>
        <taxon>Bacillota</taxon>
        <taxon>Bacilli</taxon>
        <taxon>Bacillales</taxon>
        <taxon>Paenibacillaceae</taxon>
        <taxon>Paenibacillus</taxon>
    </lineage>
</organism>
<comment type="caution">
    <text evidence="1">The sequence shown here is derived from an EMBL/GenBank/DDBJ whole genome shotgun (WGS) entry which is preliminary data.</text>
</comment>
<keyword evidence="2" id="KW-1185">Reference proteome</keyword>
<accession>A0A3P3TZZ7</accession>
<dbReference type="RefSeq" id="WP_128631099.1">
    <property type="nucleotide sequence ID" value="NZ_RRCN01000001.1"/>
</dbReference>
<protein>
    <recommendedName>
        <fullName evidence="3">UDP-N-acetylglucosamine kinase</fullName>
    </recommendedName>
</protein>
<evidence type="ECO:0000313" key="1">
    <source>
        <dbReference type="EMBL" id="RRJ63256.1"/>
    </source>
</evidence>
<dbReference type="EMBL" id="RRCN01000001">
    <property type="protein sequence ID" value="RRJ63256.1"/>
    <property type="molecule type" value="Genomic_DNA"/>
</dbReference>
<dbReference type="SUPFAM" id="SSF52540">
    <property type="entry name" value="P-loop containing nucleoside triphosphate hydrolases"/>
    <property type="match status" value="1"/>
</dbReference>
<dbReference type="Gene3D" id="3.40.50.300">
    <property type="entry name" value="P-loop containing nucleotide triphosphate hydrolases"/>
    <property type="match status" value="1"/>
</dbReference>
<gene>
    <name evidence="1" type="ORF">EHV15_10245</name>
</gene>
<evidence type="ECO:0008006" key="3">
    <source>
        <dbReference type="Google" id="ProtNLM"/>
    </source>
</evidence>
<reference evidence="1 2" key="1">
    <citation type="submission" date="2018-11" db="EMBL/GenBank/DDBJ databases">
        <title>Genome sequencing of Paenibacillus sp. KCOM 3021 (= ChDC PVNT-B20).</title>
        <authorList>
            <person name="Kook J.-K."/>
            <person name="Park S.-N."/>
            <person name="Lim Y.K."/>
        </authorList>
    </citation>
    <scope>NUCLEOTIDE SEQUENCE [LARGE SCALE GENOMIC DNA]</scope>
    <source>
        <strain evidence="1 2">KCOM 3021</strain>
    </source>
</reference>
<dbReference type="PANTHER" id="PTHR39206:SF1">
    <property type="entry name" value="SLL8004 PROTEIN"/>
    <property type="match status" value="1"/>
</dbReference>
<dbReference type="Proteomes" id="UP000267017">
    <property type="component" value="Unassembled WGS sequence"/>
</dbReference>
<dbReference type="InterPro" id="IPR027417">
    <property type="entry name" value="P-loop_NTPase"/>
</dbReference>